<evidence type="ECO:0000313" key="6">
    <source>
        <dbReference type="Proteomes" id="UP001370348"/>
    </source>
</evidence>
<evidence type="ECO:0000256" key="1">
    <source>
        <dbReference type="ARBA" id="ARBA00023015"/>
    </source>
</evidence>
<dbReference type="InterPro" id="IPR036388">
    <property type="entry name" value="WH-like_DNA-bd_sf"/>
</dbReference>
<dbReference type="PANTHER" id="PTHR30154:SF53">
    <property type="entry name" value="HTH-TYPE TRANSCRIPTIONAL REGULATOR LRPC"/>
    <property type="match status" value="1"/>
</dbReference>
<dbReference type="InterPro" id="IPR011008">
    <property type="entry name" value="Dimeric_a/b-barrel"/>
</dbReference>
<proteinExistence type="predicted"/>
<dbReference type="CDD" id="cd00090">
    <property type="entry name" value="HTH_ARSR"/>
    <property type="match status" value="1"/>
</dbReference>
<dbReference type="Proteomes" id="UP001370348">
    <property type="component" value="Chromosome"/>
</dbReference>
<dbReference type="PROSITE" id="PS00519">
    <property type="entry name" value="HTH_ASNC_1"/>
    <property type="match status" value="1"/>
</dbReference>
<dbReference type="SUPFAM" id="SSF46785">
    <property type="entry name" value="Winged helix' DNA-binding domain"/>
    <property type="match status" value="1"/>
</dbReference>
<evidence type="ECO:0000259" key="4">
    <source>
        <dbReference type="PROSITE" id="PS50956"/>
    </source>
</evidence>
<dbReference type="EMBL" id="CP089984">
    <property type="protein sequence ID" value="WXB17416.1"/>
    <property type="molecule type" value="Genomic_DNA"/>
</dbReference>
<evidence type="ECO:0000256" key="2">
    <source>
        <dbReference type="ARBA" id="ARBA00023125"/>
    </source>
</evidence>
<dbReference type="InterPro" id="IPR036390">
    <property type="entry name" value="WH_DNA-bd_sf"/>
</dbReference>
<feature type="domain" description="HTH asnC-type" evidence="4">
    <location>
        <begin position="1"/>
        <end position="59"/>
    </location>
</feature>
<organism evidence="5 6">
    <name type="scientific">Pendulispora albinea</name>
    <dbReference type="NCBI Taxonomy" id="2741071"/>
    <lineage>
        <taxon>Bacteria</taxon>
        <taxon>Pseudomonadati</taxon>
        <taxon>Myxococcota</taxon>
        <taxon>Myxococcia</taxon>
        <taxon>Myxococcales</taxon>
        <taxon>Sorangiineae</taxon>
        <taxon>Pendulisporaceae</taxon>
        <taxon>Pendulispora</taxon>
    </lineage>
</organism>
<dbReference type="RefSeq" id="WP_394827048.1">
    <property type="nucleotide sequence ID" value="NZ_CP089984.1"/>
</dbReference>
<accession>A0ABZ2M5F5</accession>
<dbReference type="Gene3D" id="3.30.70.920">
    <property type="match status" value="1"/>
</dbReference>
<dbReference type="InterPro" id="IPR019885">
    <property type="entry name" value="Tscrpt_reg_HTH_AsnC-type_CS"/>
</dbReference>
<dbReference type="SMART" id="SM00344">
    <property type="entry name" value="HTH_ASNC"/>
    <property type="match status" value="1"/>
</dbReference>
<dbReference type="Pfam" id="PF13404">
    <property type="entry name" value="HTH_AsnC-type"/>
    <property type="match status" value="1"/>
</dbReference>
<dbReference type="InterPro" id="IPR011991">
    <property type="entry name" value="ArsR-like_HTH"/>
</dbReference>
<keyword evidence="2" id="KW-0238">DNA-binding</keyword>
<dbReference type="InterPro" id="IPR000485">
    <property type="entry name" value="AsnC-type_HTH_dom"/>
</dbReference>
<keyword evidence="1" id="KW-0805">Transcription regulation</keyword>
<dbReference type="Pfam" id="PF01037">
    <property type="entry name" value="AsnC_trans_reg"/>
    <property type="match status" value="1"/>
</dbReference>
<gene>
    <name evidence="5" type="ORF">LZC94_09050</name>
</gene>
<keyword evidence="3" id="KW-0804">Transcription</keyword>
<dbReference type="PANTHER" id="PTHR30154">
    <property type="entry name" value="LEUCINE-RESPONSIVE REGULATORY PROTEIN"/>
    <property type="match status" value="1"/>
</dbReference>
<dbReference type="SUPFAM" id="SSF54909">
    <property type="entry name" value="Dimeric alpha+beta barrel"/>
    <property type="match status" value="1"/>
</dbReference>
<protein>
    <submittedName>
        <fullName evidence="5">Lrp/AsnC family transcriptional regulator</fullName>
    </submittedName>
</protein>
<sequence>MDIKILRLLAANGRMSWADIGAELGLSGPAAAERVKKLEQLGLVRGYAALLDPGELGLGVTAYIAVRLDRPAHRAAFLKRIKREEAVVECHHMAGDDDYWLKVRVPDLRALEILVSDTLKSIEGVLGTRTSIVMSTVKESATPPLDHLEQG</sequence>
<dbReference type="PROSITE" id="PS50956">
    <property type="entry name" value="HTH_ASNC_2"/>
    <property type="match status" value="1"/>
</dbReference>
<reference evidence="5 6" key="1">
    <citation type="submission" date="2021-12" db="EMBL/GenBank/DDBJ databases">
        <title>Discovery of the Pendulisporaceae a myxobacterial family with distinct sporulation behavior and unique specialized metabolism.</title>
        <authorList>
            <person name="Garcia R."/>
            <person name="Popoff A."/>
            <person name="Bader C.D."/>
            <person name="Loehr J."/>
            <person name="Walesch S."/>
            <person name="Walt C."/>
            <person name="Boldt J."/>
            <person name="Bunk B."/>
            <person name="Haeckl F.J.F.P.J."/>
            <person name="Gunesch A.P."/>
            <person name="Birkelbach J."/>
            <person name="Nuebel U."/>
            <person name="Pietschmann T."/>
            <person name="Bach T."/>
            <person name="Mueller R."/>
        </authorList>
    </citation>
    <scope>NUCLEOTIDE SEQUENCE [LARGE SCALE GENOMIC DNA]</scope>
    <source>
        <strain evidence="5 6">MSr11954</strain>
    </source>
</reference>
<dbReference type="PRINTS" id="PR00033">
    <property type="entry name" value="HTHASNC"/>
</dbReference>
<dbReference type="InterPro" id="IPR019887">
    <property type="entry name" value="Tscrpt_reg_AsnC/Lrp_C"/>
</dbReference>
<dbReference type="Gene3D" id="1.10.10.10">
    <property type="entry name" value="Winged helix-like DNA-binding domain superfamily/Winged helix DNA-binding domain"/>
    <property type="match status" value="1"/>
</dbReference>
<evidence type="ECO:0000313" key="5">
    <source>
        <dbReference type="EMBL" id="WXB17416.1"/>
    </source>
</evidence>
<keyword evidence="6" id="KW-1185">Reference proteome</keyword>
<evidence type="ECO:0000256" key="3">
    <source>
        <dbReference type="ARBA" id="ARBA00023163"/>
    </source>
</evidence>
<name>A0ABZ2M5F5_9BACT</name>
<dbReference type="InterPro" id="IPR019888">
    <property type="entry name" value="Tscrpt_reg_AsnC-like"/>
</dbReference>